<dbReference type="AlphaFoldDB" id="A0A7G3GBZ0"/>
<evidence type="ECO:0000256" key="5">
    <source>
        <dbReference type="ARBA" id="ARBA00022692"/>
    </source>
</evidence>
<dbReference type="SUPFAM" id="SSF141729">
    <property type="entry name" value="FimD N-terminal domain-like"/>
    <property type="match status" value="1"/>
</dbReference>
<dbReference type="Pfam" id="PF00577">
    <property type="entry name" value="Usher"/>
    <property type="match status" value="1"/>
</dbReference>
<dbReference type="InterPro" id="IPR025885">
    <property type="entry name" value="PapC_N"/>
</dbReference>
<keyword evidence="3" id="KW-0813">Transport</keyword>
<dbReference type="Gene3D" id="2.60.40.2070">
    <property type="match status" value="1"/>
</dbReference>
<keyword evidence="6" id="KW-0732">Signal</keyword>
<evidence type="ECO:0000259" key="10">
    <source>
        <dbReference type="Pfam" id="PF13954"/>
    </source>
</evidence>
<keyword evidence="5" id="KW-0812">Transmembrane</keyword>
<dbReference type="Pfam" id="PF13954">
    <property type="entry name" value="PapC_N"/>
    <property type="match status" value="1"/>
</dbReference>
<dbReference type="KEGG" id="ifl:C1H71_14790"/>
<evidence type="ECO:0000256" key="8">
    <source>
        <dbReference type="ARBA" id="ARBA00023237"/>
    </source>
</evidence>
<evidence type="ECO:0000256" key="1">
    <source>
        <dbReference type="ARBA" id="ARBA00004571"/>
    </source>
</evidence>
<evidence type="ECO:0000313" key="12">
    <source>
        <dbReference type="Proteomes" id="UP000515917"/>
    </source>
</evidence>
<dbReference type="Gene3D" id="3.10.20.410">
    <property type="match status" value="1"/>
</dbReference>
<evidence type="ECO:0000256" key="3">
    <source>
        <dbReference type="ARBA" id="ARBA00022448"/>
    </source>
</evidence>
<name>A0A7G3GBZ0_9NEIS</name>
<reference evidence="11 12" key="1">
    <citation type="submission" date="2018-01" db="EMBL/GenBank/DDBJ databases">
        <title>Genome sequence of Iodobacter sp. strain PCH194 isolated from Indian Trans-Himalaya.</title>
        <authorList>
            <person name="Kumar V."/>
            <person name="Thakur V."/>
            <person name="Kumar S."/>
            <person name="Singh D."/>
        </authorList>
    </citation>
    <scope>NUCLEOTIDE SEQUENCE [LARGE SCALE GENOMIC DNA]</scope>
    <source>
        <strain evidence="11 12">PCH194</strain>
    </source>
</reference>
<comment type="subcellular location">
    <subcellularLocation>
        <location evidence="1">Cell outer membrane</location>
        <topology evidence="1">Multi-pass membrane protein</topology>
    </subcellularLocation>
</comment>
<dbReference type="EMBL" id="CP025781">
    <property type="protein sequence ID" value="QBC44669.1"/>
    <property type="molecule type" value="Genomic_DNA"/>
</dbReference>
<sequence length="843" mass="92666">MDFRWVVNLMDSFRVKQVRIRHSVLMALFFLGAYSQVSAEVRFNVNALDLEDRENIDLERFSAAGFVLPGIYRMGVRINDRVLPEQEVLFFVPKESSKESVPCLTPKLVKQFEFKEEVNQKLVWSEGGQCLNLSELTWLEARGNLQKNTVQVSVPHIYQKYTVDNWDPPSSWDDGIGGIMLDYNLNGMYRRDLNSSSSTKSLSGNGVLGVNYDAWRFRAAWQASANESSYSGDIQRDSSFTRFYAYRPIPELGAKLTVGESSLGSMVFDSFNFTGASINSEDKMLPPNLRGYAPEIVGFAKTNAKVTVSEQGRVVYETTVPAGPFRIQELHSAISGALDVRIEEQDGSISEYQMNTANIPYLSRPGSVRYRLSIGQATEYVRENKGVTFAAGEYSWGVSNGLSLYGGAVVGDGYSSFALGLGRDLWSFGAVSFDTTHAIAKGVSQEDISGNSYKLSYSKRFDEYNSQVTFAGYRFSDKTFMNMNEYLNRLNEGDTRGNGKDMYRLMFNKTFDSGLSAYISFDRETYWDRETTNYYNLSVSDSFSIGNIKNASVNLSIYKNIRDNTENNGVYLSFSFPLGNGNSVDLNTNYANGSSTNTIGYYGRLDENSSYRVSAGNGENQTARGGAYYRHTGSIGDYSVNAGFQDSAYQSLGMSAQGGMTLTAEGGALHRLSTLGGARLLVDTGGVSNVPVLGNGKATFTNGLGNAVVSDVDSYSRSAVKVDLNKLPDNVEASGAVVQMTLTEGAIGYKKMDVIAGYKAMAVLKLDDGTSPPFGAQVMNKDKRQVAIVGEGGSVYLTGLNPGMQMMVNWGDSEQCIMIVPKDAEFGKGFNVNLNLECKMNNK</sequence>
<keyword evidence="7" id="KW-0472">Membrane</keyword>
<evidence type="ECO:0000313" key="11">
    <source>
        <dbReference type="EMBL" id="QBC44669.1"/>
    </source>
</evidence>
<accession>A0A7G3GBZ0</accession>
<dbReference type="Gene3D" id="2.60.40.3110">
    <property type="match status" value="1"/>
</dbReference>
<evidence type="ECO:0000256" key="7">
    <source>
        <dbReference type="ARBA" id="ARBA00023136"/>
    </source>
</evidence>
<proteinExistence type="inferred from homology"/>
<keyword evidence="12" id="KW-1185">Reference proteome</keyword>
<dbReference type="InterPro" id="IPR000015">
    <property type="entry name" value="Fimb_usher"/>
</dbReference>
<evidence type="ECO:0000259" key="9">
    <source>
        <dbReference type="Pfam" id="PF13953"/>
    </source>
</evidence>
<organism evidence="11 12">
    <name type="scientific">Iodobacter fluviatilis</name>
    <dbReference type="NCBI Taxonomy" id="537"/>
    <lineage>
        <taxon>Bacteria</taxon>
        <taxon>Pseudomonadati</taxon>
        <taxon>Pseudomonadota</taxon>
        <taxon>Betaproteobacteria</taxon>
        <taxon>Neisseriales</taxon>
        <taxon>Chitinibacteraceae</taxon>
        <taxon>Iodobacter</taxon>
    </lineage>
</organism>
<comment type="similarity">
    <text evidence="2">Belongs to the fimbrial export usher family.</text>
</comment>
<evidence type="ECO:0000256" key="2">
    <source>
        <dbReference type="ARBA" id="ARBA00008064"/>
    </source>
</evidence>
<gene>
    <name evidence="11" type="ORF">C1H71_14790</name>
</gene>
<keyword evidence="8" id="KW-0998">Cell outer membrane</keyword>
<dbReference type="Gene3D" id="2.60.40.2610">
    <property type="entry name" value="Outer membrane usher protein FimD, plug domain"/>
    <property type="match status" value="1"/>
</dbReference>
<evidence type="ECO:0000256" key="6">
    <source>
        <dbReference type="ARBA" id="ARBA00022729"/>
    </source>
</evidence>
<dbReference type="PANTHER" id="PTHR30451">
    <property type="entry name" value="OUTER MEMBRANE USHER PROTEIN"/>
    <property type="match status" value="1"/>
</dbReference>
<dbReference type="GO" id="GO:0009297">
    <property type="term" value="P:pilus assembly"/>
    <property type="evidence" value="ECO:0007669"/>
    <property type="project" value="InterPro"/>
</dbReference>
<feature type="domain" description="PapC N-terminal" evidence="10">
    <location>
        <begin position="43"/>
        <end position="187"/>
    </location>
</feature>
<dbReference type="PANTHER" id="PTHR30451:SF10">
    <property type="entry name" value="OUTER MEMBRANE USHER PROTEIN YFCU-RELATED"/>
    <property type="match status" value="1"/>
</dbReference>
<dbReference type="InterPro" id="IPR042186">
    <property type="entry name" value="FimD_plug_dom"/>
</dbReference>
<dbReference type="InterPro" id="IPR043142">
    <property type="entry name" value="PapC-like_C_sf"/>
</dbReference>
<dbReference type="InterPro" id="IPR025949">
    <property type="entry name" value="PapC-like_C"/>
</dbReference>
<dbReference type="GO" id="GO:0009279">
    <property type="term" value="C:cell outer membrane"/>
    <property type="evidence" value="ECO:0007669"/>
    <property type="project" value="UniProtKB-SubCell"/>
</dbReference>
<protein>
    <submittedName>
        <fullName evidence="11">PapC/FimD family outer membrane usher protein</fullName>
    </submittedName>
</protein>
<evidence type="ECO:0000256" key="4">
    <source>
        <dbReference type="ARBA" id="ARBA00022452"/>
    </source>
</evidence>
<dbReference type="Proteomes" id="UP000515917">
    <property type="component" value="Chromosome"/>
</dbReference>
<keyword evidence="4" id="KW-1134">Transmembrane beta strand</keyword>
<feature type="domain" description="PapC-like C-terminal" evidence="9">
    <location>
        <begin position="764"/>
        <end position="817"/>
    </location>
</feature>
<dbReference type="InterPro" id="IPR037224">
    <property type="entry name" value="PapC_N_sf"/>
</dbReference>
<dbReference type="GO" id="GO:0015473">
    <property type="term" value="F:fimbrial usher porin activity"/>
    <property type="evidence" value="ECO:0007669"/>
    <property type="project" value="InterPro"/>
</dbReference>
<dbReference type="Pfam" id="PF13953">
    <property type="entry name" value="PapC_C"/>
    <property type="match status" value="1"/>
</dbReference>